<dbReference type="EMBL" id="QQRQ01000008">
    <property type="protein sequence ID" value="RFT06598.1"/>
    <property type="molecule type" value="Genomic_DNA"/>
</dbReference>
<dbReference type="InterPro" id="IPR003594">
    <property type="entry name" value="HATPase_dom"/>
</dbReference>
<reference evidence="14 15" key="1">
    <citation type="submission" date="2018-07" db="EMBL/GenBank/DDBJ databases">
        <title>GABA Modulating Bacteria of the Human Gut Microbiota.</title>
        <authorList>
            <person name="Strandwitz P."/>
            <person name="Kim K.H."/>
            <person name="Terekhova D."/>
            <person name="Liu J.K."/>
            <person name="Sharma A."/>
            <person name="Levering J."/>
            <person name="Mcdonald D."/>
            <person name="Dietrich D."/>
            <person name="Ramadhar T.R."/>
            <person name="Lekbua A."/>
            <person name="Mroue N."/>
            <person name="Liston C."/>
            <person name="Stewart E.J."/>
            <person name="Dubin M.J."/>
            <person name="Zengler K."/>
            <person name="Knight R."/>
            <person name="Gilbert J.A."/>
            <person name="Clardy J."/>
            <person name="Lewis K."/>
        </authorList>
    </citation>
    <scope>NUCLEOTIDE SEQUENCE [LARGE SCALE GENOMIC DNA]</scope>
    <source>
        <strain evidence="14 15">KLE1738</strain>
    </source>
</reference>
<dbReference type="PANTHER" id="PTHR45436:SF5">
    <property type="entry name" value="SENSOR HISTIDINE KINASE TRCS"/>
    <property type="match status" value="1"/>
</dbReference>
<dbReference type="PROSITE" id="PS50109">
    <property type="entry name" value="HIS_KIN"/>
    <property type="match status" value="1"/>
</dbReference>
<dbReference type="SMART" id="SM00388">
    <property type="entry name" value="HisKA"/>
    <property type="match status" value="1"/>
</dbReference>
<dbReference type="Gene3D" id="1.10.287.130">
    <property type="match status" value="1"/>
</dbReference>
<dbReference type="OrthoDB" id="9786919at2"/>
<dbReference type="GO" id="GO:0000155">
    <property type="term" value="F:phosphorelay sensor kinase activity"/>
    <property type="evidence" value="ECO:0007669"/>
    <property type="project" value="InterPro"/>
</dbReference>
<evidence type="ECO:0000256" key="2">
    <source>
        <dbReference type="ARBA" id="ARBA00004370"/>
    </source>
</evidence>
<keyword evidence="8 11" id="KW-1133">Transmembrane helix</keyword>
<dbReference type="AlphaFoldDB" id="A0A3E2B3I6"/>
<feature type="domain" description="HAMP" evidence="13">
    <location>
        <begin position="174"/>
        <end position="228"/>
    </location>
</feature>
<organism evidence="14 15">
    <name type="scientific">Evtepia gabavorous</name>
    <dbReference type="NCBI Taxonomy" id="2211183"/>
    <lineage>
        <taxon>Bacteria</taxon>
        <taxon>Bacillati</taxon>
        <taxon>Bacillota</taxon>
        <taxon>Clostridia</taxon>
        <taxon>Eubacteriales</taxon>
        <taxon>Evtepia</taxon>
    </lineage>
</organism>
<evidence type="ECO:0000256" key="11">
    <source>
        <dbReference type="SAM" id="Phobius"/>
    </source>
</evidence>
<evidence type="ECO:0000256" key="3">
    <source>
        <dbReference type="ARBA" id="ARBA00012438"/>
    </source>
</evidence>
<dbReference type="CDD" id="cd00075">
    <property type="entry name" value="HATPase"/>
    <property type="match status" value="1"/>
</dbReference>
<dbReference type="EC" id="2.7.13.3" evidence="3"/>
<dbReference type="InterPro" id="IPR036890">
    <property type="entry name" value="HATPase_C_sf"/>
</dbReference>
<evidence type="ECO:0000259" key="13">
    <source>
        <dbReference type="PROSITE" id="PS50885"/>
    </source>
</evidence>
<dbReference type="Proteomes" id="UP000260649">
    <property type="component" value="Unassembled WGS sequence"/>
</dbReference>
<keyword evidence="15" id="KW-1185">Reference proteome</keyword>
<dbReference type="PROSITE" id="PS50885">
    <property type="entry name" value="HAMP"/>
    <property type="match status" value="1"/>
</dbReference>
<dbReference type="FunFam" id="1.10.287.130:FF:000001">
    <property type="entry name" value="Two-component sensor histidine kinase"/>
    <property type="match status" value="1"/>
</dbReference>
<dbReference type="GO" id="GO:0005886">
    <property type="term" value="C:plasma membrane"/>
    <property type="evidence" value="ECO:0007669"/>
    <property type="project" value="TreeGrafter"/>
</dbReference>
<evidence type="ECO:0000259" key="12">
    <source>
        <dbReference type="PROSITE" id="PS50109"/>
    </source>
</evidence>
<dbReference type="SUPFAM" id="SSF158472">
    <property type="entry name" value="HAMP domain-like"/>
    <property type="match status" value="1"/>
</dbReference>
<dbReference type="PANTHER" id="PTHR45436">
    <property type="entry name" value="SENSOR HISTIDINE KINASE YKOH"/>
    <property type="match status" value="1"/>
</dbReference>
<accession>A0A3E2B3I6</accession>
<evidence type="ECO:0000256" key="5">
    <source>
        <dbReference type="ARBA" id="ARBA00022679"/>
    </source>
</evidence>
<dbReference type="InterPro" id="IPR003661">
    <property type="entry name" value="HisK_dim/P_dom"/>
</dbReference>
<gene>
    <name evidence="14" type="ORF">DV520_06315</name>
</gene>
<dbReference type="SUPFAM" id="SSF47384">
    <property type="entry name" value="Homodimeric domain of signal transducing histidine kinase"/>
    <property type="match status" value="1"/>
</dbReference>
<evidence type="ECO:0000256" key="10">
    <source>
        <dbReference type="ARBA" id="ARBA00023136"/>
    </source>
</evidence>
<dbReference type="InterPro" id="IPR050428">
    <property type="entry name" value="TCS_sensor_his_kinase"/>
</dbReference>
<dbReference type="PRINTS" id="PR00344">
    <property type="entry name" value="BCTRLSENSOR"/>
</dbReference>
<dbReference type="CDD" id="cd00082">
    <property type="entry name" value="HisKA"/>
    <property type="match status" value="1"/>
</dbReference>
<dbReference type="Pfam" id="PF00512">
    <property type="entry name" value="HisKA"/>
    <property type="match status" value="1"/>
</dbReference>
<keyword evidence="10 11" id="KW-0472">Membrane</keyword>
<evidence type="ECO:0000256" key="7">
    <source>
        <dbReference type="ARBA" id="ARBA00022777"/>
    </source>
</evidence>
<evidence type="ECO:0000256" key="8">
    <source>
        <dbReference type="ARBA" id="ARBA00022989"/>
    </source>
</evidence>
<dbReference type="RefSeq" id="WP_117142175.1">
    <property type="nucleotide sequence ID" value="NZ_CAKXKJ010000004.1"/>
</dbReference>
<feature type="transmembrane region" description="Helical" evidence="11">
    <location>
        <begin position="149"/>
        <end position="173"/>
    </location>
</feature>
<dbReference type="InterPro" id="IPR005467">
    <property type="entry name" value="His_kinase_dom"/>
</dbReference>
<protein>
    <recommendedName>
        <fullName evidence="3">histidine kinase</fullName>
        <ecNumber evidence="3">2.7.13.3</ecNumber>
    </recommendedName>
</protein>
<dbReference type="Gene3D" id="3.30.565.10">
    <property type="entry name" value="Histidine kinase-like ATPase, C-terminal domain"/>
    <property type="match status" value="1"/>
</dbReference>
<feature type="transmembrane region" description="Helical" evidence="11">
    <location>
        <begin position="12"/>
        <end position="32"/>
    </location>
</feature>
<feature type="domain" description="Histidine kinase" evidence="12">
    <location>
        <begin position="236"/>
        <end position="447"/>
    </location>
</feature>
<dbReference type="SUPFAM" id="SSF55874">
    <property type="entry name" value="ATPase domain of HSP90 chaperone/DNA topoisomerase II/histidine kinase"/>
    <property type="match status" value="1"/>
</dbReference>
<sequence>MRKRSVKVKITLWYLLLMGLMAGLMLVFLRLISGSVYTQSAMEQLDQTVRENLGQVTLVDGRPQMGEGFQFYENGVYTLVYSQDKTLLAGQVPVAFTAAEPFHNGLTRLVDTDTGQYYVLDFWVPAGWEEGLWVRGLLEVPAGAQSMPALLWVAAVSLPLFLLLAAVGGYWIARRAFRPLEHITATADAISQASDLSARVAVPPGGNEFSRLAATFNQMFARLEQSFEAETQFTADASHELRTPVSVIKSACEYGETYGETLEEQRETLAMIHRQADKMSQLIDQLLRITRLDQGTELARRERVDLAALAREVCAEGPWPQDRLTLEGGEPVFAQVDRALIARLLQNLIDNGFKYGKPGGGVWVTLRRQGGEALLTVRDDGIGIAPDQQARVWQRFYQVDPVRGEKSGAGLGLSMVWKIAQAHGGHMSLESVPGQGSSFTLHLPAER</sequence>
<comment type="catalytic activity">
    <reaction evidence="1">
        <text>ATP + protein L-histidine = ADP + protein N-phospho-L-histidine.</text>
        <dbReference type="EC" id="2.7.13.3"/>
    </reaction>
</comment>
<evidence type="ECO:0000256" key="1">
    <source>
        <dbReference type="ARBA" id="ARBA00000085"/>
    </source>
</evidence>
<comment type="subcellular location">
    <subcellularLocation>
        <location evidence="2">Membrane</location>
    </subcellularLocation>
</comment>
<dbReference type="Gene3D" id="6.10.340.10">
    <property type="match status" value="1"/>
</dbReference>
<evidence type="ECO:0000256" key="6">
    <source>
        <dbReference type="ARBA" id="ARBA00022692"/>
    </source>
</evidence>
<dbReference type="InterPro" id="IPR003660">
    <property type="entry name" value="HAMP_dom"/>
</dbReference>
<dbReference type="InterPro" id="IPR036097">
    <property type="entry name" value="HisK_dim/P_sf"/>
</dbReference>
<dbReference type="InterPro" id="IPR004358">
    <property type="entry name" value="Sig_transdc_His_kin-like_C"/>
</dbReference>
<evidence type="ECO:0000256" key="4">
    <source>
        <dbReference type="ARBA" id="ARBA00022553"/>
    </source>
</evidence>
<keyword evidence="9" id="KW-0902">Two-component regulatory system</keyword>
<name>A0A3E2B3I6_9FIRM</name>
<keyword evidence="4" id="KW-0597">Phosphoprotein</keyword>
<dbReference type="CDD" id="cd06225">
    <property type="entry name" value="HAMP"/>
    <property type="match status" value="1"/>
</dbReference>
<keyword evidence="6 11" id="KW-0812">Transmembrane</keyword>
<evidence type="ECO:0000256" key="9">
    <source>
        <dbReference type="ARBA" id="ARBA00023012"/>
    </source>
</evidence>
<dbReference type="SMART" id="SM00304">
    <property type="entry name" value="HAMP"/>
    <property type="match status" value="1"/>
</dbReference>
<dbReference type="Pfam" id="PF02518">
    <property type="entry name" value="HATPase_c"/>
    <property type="match status" value="1"/>
</dbReference>
<evidence type="ECO:0000313" key="15">
    <source>
        <dbReference type="Proteomes" id="UP000260649"/>
    </source>
</evidence>
<comment type="caution">
    <text evidence="14">The sequence shown here is derived from an EMBL/GenBank/DDBJ whole genome shotgun (WGS) entry which is preliminary data.</text>
</comment>
<proteinExistence type="predicted"/>
<dbReference type="GeneID" id="97995347"/>
<keyword evidence="7 14" id="KW-0418">Kinase</keyword>
<dbReference type="Pfam" id="PF00672">
    <property type="entry name" value="HAMP"/>
    <property type="match status" value="1"/>
</dbReference>
<dbReference type="SMART" id="SM00387">
    <property type="entry name" value="HATPase_c"/>
    <property type="match status" value="1"/>
</dbReference>
<evidence type="ECO:0000313" key="14">
    <source>
        <dbReference type="EMBL" id="RFT06598.1"/>
    </source>
</evidence>
<keyword evidence="5" id="KW-0808">Transferase</keyword>